<keyword evidence="1" id="KW-1133">Transmembrane helix</keyword>
<evidence type="ECO:0000313" key="3">
    <source>
        <dbReference type="Proteomes" id="UP000825935"/>
    </source>
</evidence>
<sequence>MAAFSVVQQNVCIPSASIATPTGKRTVSKSFSGLRGLPSLKAPSLQSKVNRGRARLVCAVGDVSPEGTTYLIAGAIAVALLGTAYPLLFSRKDLCPQCDGAGFVRKTGSALSANAARKDQVQIVCPTCKGLGKLGQVDK</sequence>
<dbReference type="PANTHER" id="PTHR36389">
    <property type="entry name" value="OS05G0110100 PROTEIN"/>
    <property type="match status" value="1"/>
</dbReference>
<dbReference type="InterPro" id="IPR036410">
    <property type="entry name" value="HSP_DnaJ_Cys-rich_dom_sf"/>
</dbReference>
<dbReference type="AlphaFoldDB" id="A0A8T2TSS5"/>
<dbReference type="OrthoDB" id="2019927at2759"/>
<name>A0A8T2TSS5_CERRI</name>
<evidence type="ECO:0000256" key="1">
    <source>
        <dbReference type="SAM" id="Phobius"/>
    </source>
</evidence>
<accession>A0A8T2TSS5</accession>
<protein>
    <submittedName>
        <fullName evidence="2">Uncharacterized protein</fullName>
    </submittedName>
</protein>
<dbReference type="PANTHER" id="PTHR36389:SF1">
    <property type="entry name" value="OS05G0110100 PROTEIN"/>
    <property type="match status" value="1"/>
</dbReference>
<organism evidence="2 3">
    <name type="scientific">Ceratopteris richardii</name>
    <name type="common">Triangle waterfern</name>
    <dbReference type="NCBI Taxonomy" id="49495"/>
    <lineage>
        <taxon>Eukaryota</taxon>
        <taxon>Viridiplantae</taxon>
        <taxon>Streptophyta</taxon>
        <taxon>Embryophyta</taxon>
        <taxon>Tracheophyta</taxon>
        <taxon>Polypodiopsida</taxon>
        <taxon>Polypodiidae</taxon>
        <taxon>Polypodiales</taxon>
        <taxon>Pteridineae</taxon>
        <taxon>Pteridaceae</taxon>
        <taxon>Parkerioideae</taxon>
        <taxon>Ceratopteris</taxon>
    </lineage>
</organism>
<comment type="caution">
    <text evidence="2">The sequence shown here is derived from an EMBL/GenBank/DDBJ whole genome shotgun (WGS) entry which is preliminary data.</text>
</comment>
<gene>
    <name evidence="2" type="ORF">KP509_11G010800</name>
</gene>
<keyword evidence="3" id="KW-1185">Reference proteome</keyword>
<proteinExistence type="predicted"/>
<keyword evidence="1" id="KW-0812">Transmembrane</keyword>
<feature type="transmembrane region" description="Helical" evidence="1">
    <location>
        <begin position="70"/>
        <end position="88"/>
    </location>
</feature>
<dbReference type="Proteomes" id="UP000825935">
    <property type="component" value="Chromosome 11"/>
</dbReference>
<reference evidence="2" key="1">
    <citation type="submission" date="2021-08" db="EMBL/GenBank/DDBJ databases">
        <title>WGS assembly of Ceratopteris richardii.</title>
        <authorList>
            <person name="Marchant D.B."/>
            <person name="Chen G."/>
            <person name="Jenkins J."/>
            <person name="Shu S."/>
            <person name="Leebens-Mack J."/>
            <person name="Grimwood J."/>
            <person name="Schmutz J."/>
            <person name="Soltis P."/>
            <person name="Soltis D."/>
            <person name="Chen Z.-H."/>
        </authorList>
    </citation>
    <scope>NUCLEOTIDE SEQUENCE</scope>
    <source>
        <strain evidence="2">Whitten #5841</strain>
        <tissue evidence="2">Leaf</tissue>
    </source>
</reference>
<dbReference type="GO" id="GO:0009535">
    <property type="term" value="C:chloroplast thylakoid membrane"/>
    <property type="evidence" value="ECO:0007669"/>
    <property type="project" value="TreeGrafter"/>
</dbReference>
<evidence type="ECO:0000313" key="2">
    <source>
        <dbReference type="EMBL" id="KAH7424485.1"/>
    </source>
</evidence>
<dbReference type="EMBL" id="CM035416">
    <property type="protein sequence ID" value="KAH7424485.1"/>
    <property type="molecule type" value="Genomic_DNA"/>
</dbReference>
<dbReference type="OMA" id="NCTKKIG"/>
<dbReference type="SUPFAM" id="SSF57938">
    <property type="entry name" value="DnaJ/Hsp40 cysteine-rich domain"/>
    <property type="match status" value="1"/>
</dbReference>
<keyword evidence="1" id="KW-0472">Membrane</keyword>